<dbReference type="PANTHER" id="PTHR30121:SF11">
    <property type="entry name" value="AAA+ ATPASE DOMAIN-CONTAINING PROTEIN"/>
    <property type="match status" value="1"/>
</dbReference>
<dbReference type="GO" id="GO:0005524">
    <property type="term" value="F:ATP binding"/>
    <property type="evidence" value="ECO:0007669"/>
    <property type="project" value="UniProtKB-KW"/>
</dbReference>
<dbReference type="PANTHER" id="PTHR30121">
    <property type="entry name" value="UNCHARACTERIZED PROTEIN YJGR-RELATED"/>
    <property type="match status" value="1"/>
</dbReference>
<evidence type="ECO:0000256" key="1">
    <source>
        <dbReference type="SAM" id="MobiDB-lite"/>
    </source>
</evidence>
<organism evidence="4 5">
    <name type="scientific">Methylocystis hirsuta</name>
    <dbReference type="NCBI Taxonomy" id="369798"/>
    <lineage>
        <taxon>Bacteria</taxon>
        <taxon>Pseudomonadati</taxon>
        <taxon>Pseudomonadota</taxon>
        <taxon>Alphaproteobacteria</taxon>
        <taxon>Hyphomicrobiales</taxon>
        <taxon>Methylocystaceae</taxon>
        <taxon>Methylocystis</taxon>
    </lineage>
</organism>
<gene>
    <name evidence="4" type="ORF">D1O30_19135</name>
</gene>
<name>A0A3M9XUS4_9HYPH</name>
<comment type="caution">
    <text evidence="4">The sequence shown here is derived from an EMBL/GenBank/DDBJ whole genome shotgun (WGS) entry which is preliminary data.</text>
</comment>
<evidence type="ECO:0000313" key="4">
    <source>
        <dbReference type="EMBL" id="RNJ51396.1"/>
    </source>
</evidence>
<dbReference type="Pfam" id="PF12696">
    <property type="entry name" value="TraG-D_C"/>
    <property type="match status" value="1"/>
</dbReference>
<proteinExistence type="predicted"/>
<protein>
    <submittedName>
        <fullName evidence="4">ATP-binding protein</fullName>
    </submittedName>
</protein>
<keyword evidence="4" id="KW-0067">ATP-binding</keyword>
<dbReference type="InterPro" id="IPR032689">
    <property type="entry name" value="TraG-D_C"/>
</dbReference>
<accession>A0A3M9XUS4</accession>
<dbReference type="Gene3D" id="3.40.50.300">
    <property type="entry name" value="P-loop containing nucleotide triphosphate hydrolases"/>
    <property type="match status" value="2"/>
</dbReference>
<dbReference type="InterPro" id="IPR027417">
    <property type="entry name" value="P-loop_NTPase"/>
</dbReference>
<evidence type="ECO:0000259" key="3">
    <source>
        <dbReference type="Pfam" id="PF12696"/>
    </source>
</evidence>
<dbReference type="InterPro" id="IPR051162">
    <property type="entry name" value="T4SS_component"/>
</dbReference>
<keyword evidence="4" id="KW-0547">Nucleotide-binding</keyword>
<evidence type="ECO:0000259" key="2">
    <source>
        <dbReference type="Pfam" id="PF10412"/>
    </source>
</evidence>
<dbReference type="InterPro" id="IPR019476">
    <property type="entry name" value="T4SS_TraD_DNA-bd"/>
</dbReference>
<dbReference type="RefSeq" id="WP_123177266.1">
    <property type="nucleotide sequence ID" value="NZ_QWDD01000001.1"/>
</dbReference>
<dbReference type="SUPFAM" id="SSF52540">
    <property type="entry name" value="P-loop containing nucleoside triphosphate hydrolases"/>
    <property type="match status" value="1"/>
</dbReference>
<dbReference type="Pfam" id="PF10412">
    <property type="entry name" value="TrwB_AAD_bind"/>
    <property type="match status" value="1"/>
</dbReference>
<feature type="domain" description="TraD/TraG TraM recognition site" evidence="3">
    <location>
        <begin position="277"/>
        <end position="351"/>
    </location>
</feature>
<evidence type="ECO:0000313" key="5">
    <source>
        <dbReference type="Proteomes" id="UP000268623"/>
    </source>
</evidence>
<dbReference type="EMBL" id="QWDD01000001">
    <property type="protein sequence ID" value="RNJ51396.1"/>
    <property type="molecule type" value="Genomic_DNA"/>
</dbReference>
<dbReference type="AlphaFoldDB" id="A0A3M9XUS4"/>
<sequence length="436" mass="48995">MHTDNSYILGTLTNGERVPLLQPDRRRHVYIAGQTGTGKTEQLTNLMRADLVSGAGFCFLDPHGDASRRIAGMTPRERTRGVIYLDPSDPTHTFSYNPLSGIPADKRATATANIVSAFKNIWAQSWGPRLEYILTNSLRLLLDTKDQSLLGLPRLLVDDTYREWLVKRCNDPVIRAYWRNEYAAYDDRHRTEAISPVQNKIGILLSNPFIRSIVSQPASTIDARRIMDTGRVLIVNLSKGRLGEEPAHLLGALLITAFAQAAEARQDLPEDERRDFTLYCDEFQNFATDSFASILSEARKWRLSLVAANQHVSQLPETLRHAVFGNAGTIIAFRVGAHDASALADELGLKNRTMLAQTDNFKAWARVMHDGAPTEARLIHMSPPPEGGNRLASIVANSRTRYMVPRAIVEKQIEDFFPRRAPTRPRRRKKHRNPDA</sequence>
<dbReference type="OrthoDB" id="9806951at2"/>
<feature type="domain" description="Type IV secretion system coupling protein TraD DNA-binding" evidence="2">
    <location>
        <begin position="18"/>
        <end position="159"/>
    </location>
</feature>
<reference evidence="4 5" key="1">
    <citation type="submission" date="2018-08" db="EMBL/GenBank/DDBJ databases">
        <title>Genome sequence of Methylocystis hirsuta CSC1, a methanotroph able to accumulate PHAs.</title>
        <authorList>
            <person name="Bordel S."/>
            <person name="Rodriguez E."/>
            <person name="Gancedo J."/>
            <person name="Munoz R."/>
        </authorList>
    </citation>
    <scope>NUCLEOTIDE SEQUENCE [LARGE SCALE GENOMIC DNA]</scope>
    <source>
        <strain evidence="4 5">CSC1</strain>
    </source>
</reference>
<dbReference type="Proteomes" id="UP000268623">
    <property type="component" value="Unassembled WGS sequence"/>
</dbReference>
<dbReference type="CDD" id="cd01127">
    <property type="entry name" value="TrwB_TraG_TraD_VirD4"/>
    <property type="match status" value="1"/>
</dbReference>
<feature type="compositionally biased region" description="Basic residues" evidence="1">
    <location>
        <begin position="421"/>
        <end position="436"/>
    </location>
</feature>
<keyword evidence="5" id="KW-1185">Reference proteome</keyword>
<feature type="region of interest" description="Disordered" evidence="1">
    <location>
        <begin position="417"/>
        <end position="436"/>
    </location>
</feature>